<gene>
    <name evidence="7" type="ORF">GCM10009020_21030</name>
</gene>
<evidence type="ECO:0000256" key="4">
    <source>
        <dbReference type="ARBA" id="ARBA00023136"/>
    </source>
</evidence>
<dbReference type="PANTHER" id="PTHR32322:SF2">
    <property type="entry name" value="EAMA DOMAIN-CONTAINING PROTEIN"/>
    <property type="match status" value="1"/>
</dbReference>
<keyword evidence="3 5" id="KW-1133">Transmembrane helix</keyword>
<dbReference type="SUPFAM" id="SSF103481">
    <property type="entry name" value="Multidrug resistance efflux transporter EmrE"/>
    <property type="match status" value="2"/>
</dbReference>
<feature type="transmembrane region" description="Helical" evidence="5">
    <location>
        <begin position="34"/>
        <end position="57"/>
    </location>
</feature>
<keyword evidence="2 5" id="KW-0812">Transmembrane</keyword>
<evidence type="ECO:0000256" key="1">
    <source>
        <dbReference type="ARBA" id="ARBA00004141"/>
    </source>
</evidence>
<keyword evidence="4 5" id="KW-0472">Membrane</keyword>
<evidence type="ECO:0000259" key="6">
    <source>
        <dbReference type="Pfam" id="PF00892"/>
    </source>
</evidence>
<feature type="transmembrane region" description="Helical" evidence="5">
    <location>
        <begin position="96"/>
        <end position="118"/>
    </location>
</feature>
<keyword evidence="8" id="KW-1185">Reference proteome</keyword>
<evidence type="ECO:0000313" key="7">
    <source>
        <dbReference type="EMBL" id="GAA0673735.1"/>
    </source>
</evidence>
<evidence type="ECO:0000313" key="8">
    <source>
        <dbReference type="Proteomes" id="UP001500420"/>
    </source>
</evidence>
<feature type="transmembrane region" description="Helical" evidence="5">
    <location>
        <begin position="125"/>
        <end position="142"/>
    </location>
</feature>
<evidence type="ECO:0000256" key="3">
    <source>
        <dbReference type="ARBA" id="ARBA00022989"/>
    </source>
</evidence>
<dbReference type="InterPro" id="IPR037185">
    <property type="entry name" value="EmrE-like"/>
</dbReference>
<dbReference type="PANTHER" id="PTHR32322">
    <property type="entry name" value="INNER MEMBRANE TRANSPORTER"/>
    <property type="match status" value="1"/>
</dbReference>
<dbReference type="Proteomes" id="UP001500420">
    <property type="component" value="Unassembled WGS sequence"/>
</dbReference>
<accession>A0AAV3TB05</accession>
<feature type="transmembrane region" description="Helical" evidence="5">
    <location>
        <begin position="187"/>
        <end position="205"/>
    </location>
</feature>
<dbReference type="GO" id="GO:0016020">
    <property type="term" value="C:membrane"/>
    <property type="evidence" value="ECO:0007669"/>
    <property type="project" value="UniProtKB-SubCell"/>
</dbReference>
<feature type="transmembrane region" description="Helical" evidence="5">
    <location>
        <begin position="154"/>
        <end position="175"/>
    </location>
</feature>
<feature type="domain" description="EamA" evidence="6">
    <location>
        <begin position="155"/>
        <end position="290"/>
    </location>
</feature>
<evidence type="ECO:0000256" key="2">
    <source>
        <dbReference type="ARBA" id="ARBA00022692"/>
    </source>
</evidence>
<feature type="transmembrane region" description="Helical" evidence="5">
    <location>
        <begin position="250"/>
        <end position="267"/>
    </location>
</feature>
<name>A0AAV3TB05_9EURY</name>
<dbReference type="Pfam" id="PF00892">
    <property type="entry name" value="EamA"/>
    <property type="match status" value="2"/>
</dbReference>
<feature type="transmembrane region" description="Helical" evidence="5">
    <location>
        <begin position="273"/>
        <end position="290"/>
    </location>
</feature>
<evidence type="ECO:0000256" key="5">
    <source>
        <dbReference type="SAM" id="Phobius"/>
    </source>
</evidence>
<organism evidence="7 8">
    <name type="scientific">Natronoarchaeum mannanilyticum</name>
    <dbReference type="NCBI Taxonomy" id="926360"/>
    <lineage>
        <taxon>Archaea</taxon>
        <taxon>Methanobacteriati</taxon>
        <taxon>Methanobacteriota</taxon>
        <taxon>Stenosarchaea group</taxon>
        <taxon>Halobacteria</taxon>
        <taxon>Halobacteriales</taxon>
        <taxon>Natronoarchaeaceae</taxon>
    </lineage>
</organism>
<protein>
    <submittedName>
        <fullName evidence="7">DMT family transporter</fullName>
    </submittedName>
</protein>
<feature type="transmembrane region" description="Helical" evidence="5">
    <location>
        <begin position="217"/>
        <end position="238"/>
    </location>
</feature>
<dbReference type="AlphaFoldDB" id="A0AAV3TB05"/>
<sequence length="333" mass="34123">MADRRILAAFAATAVLFGGTFVAAKAGLAYFPPLLFVALRFDVAAVALAAYAVATTAREDLVPRTRGDAVGIFATGVLAIGLTNSLLFVGQQYATSAVASIVFSLNPILTPVFAAALLADERLSARGAAGMVLGLLGVGLVVNPDPAMLADGGVGQLILFAGAVTGALGSVLIRWADSTISSTVRTAWGLPLAAALSHALSLGAGESAASIVWTTEAVLALAYVGIFAGAIAYIAYFGLLDRTGAIRANLVFYAVPVVSTLGGWALLGERISALVIVGFLTIFAGFAVIGTEDVNVRGQVARLAGRLPDEVVEAEDAEERLGIRNEPRGFESD</sequence>
<dbReference type="InterPro" id="IPR000620">
    <property type="entry name" value="EamA_dom"/>
</dbReference>
<comment type="subcellular location">
    <subcellularLocation>
        <location evidence="1">Membrane</location>
        <topology evidence="1">Multi-pass membrane protein</topology>
    </subcellularLocation>
</comment>
<feature type="domain" description="EamA" evidence="6">
    <location>
        <begin position="9"/>
        <end position="142"/>
    </location>
</feature>
<dbReference type="InterPro" id="IPR050638">
    <property type="entry name" value="AA-Vitamin_Transporters"/>
</dbReference>
<dbReference type="EMBL" id="BAAADV010000004">
    <property type="protein sequence ID" value="GAA0673735.1"/>
    <property type="molecule type" value="Genomic_DNA"/>
</dbReference>
<proteinExistence type="predicted"/>
<comment type="caution">
    <text evidence="7">The sequence shown here is derived from an EMBL/GenBank/DDBJ whole genome shotgun (WGS) entry which is preliminary data.</text>
</comment>
<reference evidence="7 8" key="1">
    <citation type="journal article" date="2019" name="Int. J. Syst. Evol. Microbiol.">
        <title>The Global Catalogue of Microorganisms (GCM) 10K type strain sequencing project: providing services to taxonomists for standard genome sequencing and annotation.</title>
        <authorList>
            <consortium name="The Broad Institute Genomics Platform"/>
            <consortium name="The Broad Institute Genome Sequencing Center for Infectious Disease"/>
            <person name="Wu L."/>
            <person name="Ma J."/>
        </authorList>
    </citation>
    <scope>NUCLEOTIDE SEQUENCE [LARGE SCALE GENOMIC DNA]</scope>
    <source>
        <strain evidence="7 8">JCM 16328</strain>
    </source>
</reference>
<dbReference type="RefSeq" id="WP_343773971.1">
    <property type="nucleotide sequence ID" value="NZ_BAAADV010000004.1"/>
</dbReference>
<feature type="transmembrane region" description="Helical" evidence="5">
    <location>
        <begin position="69"/>
        <end position="90"/>
    </location>
</feature>